<dbReference type="InterPro" id="IPR000873">
    <property type="entry name" value="AMP-dep_synth/lig_dom"/>
</dbReference>
<dbReference type="FunFam" id="3.40.50.12780:FF:000012">
    <property type="entry name" value="Non-ribosomal peptide synthetase"/>
    <property type="match status" value="1"/>
</dbReference>
<evidence type="ECO:0000256" key="1">
    <source>
        <dbReference type="ARBA" id="ARBA00001957"/>
    </source>
</evidence>
<dbReference type="Gene3D" id="3.30.559.30">
    <property type="entry name" value="Nonribosomal peptide synthetase, condensation domain"/>
    <property type="match status" value="2"/>
</dbReference>
<dbReference type="PROSITE" id="PS00455">
    <property type="entry name" value="AMP_BINDING"/>
    <property type="match status" value="2"/>
</dbReference>
<dbReference type="PROSITE" id="PS50075">
    <property type="entry name" value="CARRIER"/>
    <property type="match status" value="2"/>
</dbReference>
<keyword evidence="3" id="KW-0597">Phosphoprotein</keyword>
<dbReference type="RefSeq" id="WP_130264594.1">
    <property type="nucleotide sequence ID" value="NZ_CP035952.1"/>
</dbReference>
<protein>
    <submittedName>
        <fullName evidence="5">Amino acid adenylation domain-containing protein</fullName>
    </submittedName>
</protein>
<dbReference type="Gene3D" id="2.30.38.10">
    <property type="entry name" value="Luciferase, Domain 3"/>
    <property type="match status" value="2"/>
</dbReference>
<name>A0A411MIU7_9PSED</name>
<dbReference type="Pfam" id="PF00501">
    <property type="entry name" value="AMP-binding"/>
    <property type="match status" value="2"/>
</dbReference>
<dbReference type="SUPFAM" id="SSF52777">
    <property type="entry name" value="CoA-dependent acyltransferases"/>
    <property type="match status" value="4"/>
</dbReference>
<dbReference type="FunFam" id="3.40.50.980:FF:000002">
    <property type="entry name" value="Enterobactin synthetase component F"/>
    <property type="match status" value="1"/>
</dbReference>
<dbReference type="GO" id="GO:0003824">
    <property type="term" value="F:catalytic activity"/>
    <property type="evidence" value="ECO:0007669"/>
    <property type="project" value="InterPro"/>
</dbReference>
<dbReference type="Proteomes" id="UP000291130">
    <property type="component" value="Chromosome"/>
</dbReference>
<dbReference type="PANTHER" id="PTHR45527:SF1">
    <property type="entry name" value="FATTY ACID SYNTHASE"/>
    <property type="match status" value="1"/>
</dbReference>
<dbReference type="FunFam" id="3.30.300.30:FF:000015">
    <property type="entry name" value="Nonribosomal peptide synthase SidD"/>
    <property type="match status" value="1"/>
</dbReference>
<dbReference type="NCBIfam" id="TIGR01733">
    <property type="entry name" value="AA-adenyl-dom"/>
    <property type="match status" value="2"/>
</dbReference>
<dbReference type="Gene3D" id="3.40.50.980">
    <property type="match status" value="4"/>
</dbReference>
<dbReference type="InterPro" id="IPR006162">
    <property type="entry name" value="Ppantetheine_attach_site"/>
</dbReference>
<dbReference type="Gene3D" id="3.30.300.30">
    <property type="match status" value="2"/>
</dbReference>
<dbReference type="KEGG" id="ptk:EXN22_13850"/>
<dbReference type="SUPFAM" id="SSF56801">
    <property type="entry name" value="Acetyl-CoA synthetase-like"/>
    <property type="match status" value="2"/>
</dbReference>
<gene>
    <name evidence="5" type="ORF">EXN22_13850</name>
</gene>
<dbReference type="GO" id="GO:0043041">
    <property type="term" value="P:amino acid activation for nonribosomal peptide biosynthetic process"/>
    <property type="evidence" value="ECO:0007669"/>
    <property type="project" value="TreeGrafter"/>
</dbReference>
<dbReference type="GO" id="GO:0031177">
    <property type="term" value="F:phosphopantetheine binding"/>
    <property type="evidence" value="ECO:0007669"/>
    <property type="project" value="InterPro"/>
</dbReference>
<feature type="domain" description="Carrier" evidence="4">
    <location>
        <begin position="954"/>
        <end position="1028"/>
    </location>
</feature>
<dbReference type="GO" id="GO:0005737">
    <property type="term" value="C:cytoplasm"/>
    <property type="evidence" value="ECO:0007669"/>
    <property type="project" value="TreeGrafter"/>
</dbReference>
<dbReference type="CDD" id="cd19544">
    <property type="entry name" value="E-C_NRPS"/>
    <property type="match status" value="1"/>
</dbReference>
<dbReference type="Pfam" id="PF13193">
    <property type="entry name" value="AMP-binding_C"/>
    <property type="match status" value="1"/>
</dbReference>
<dbReference type="FunFam" id="3.40.50.980:FF:000001">
    <property type="entry name" value="Non-ribosomal peptide synthetase"/>
    <property type="match status" value="2"/>
</dbReference>
<feature type="domain" description="Carrier" evidence="4">
    <location>
        <begin position="2027"/>
        <end position="2101"/>
    </location>
</feature>
<proteinExistence type="predicted"/>
<dbReference type="InterPro" id="IPR023213">
    <property type="entry name" value="CAT-like_dom_sf"/>
</dbReference>
<keyword evidence="6" id="KW-1185">Reference proteome</keyword>
<dbReference type="FunFam" id="2.30.38.10:FF:000001">
    <property type="entry name" value="Non-ribosomal peptide synthetase PvdI"/>
    <property type="match status" value="2"/>
</dbReference>
<accession>A0A411MIU7</accession>
<dbReference type="NCBIfam" id="NF003417">
    <property type="entry name" value="PRK04813.1"/>
    <property type="match status" value="2"/>
</dbReference>
<evidence type="ECO:0000256" key="3">
    <source>
        <dbReference type="ARBA" id="ARBA00022553"/>
    </source>
</evidence>
<dbReference type="SUPFAM" id="SSF47336">
    <property type="entry name" value="ACP-like"/>
    <property type="match status" value="2"/>
</dbReference>
<reference evidence="5 6" key="1">
    <citation type="submission" date="2019-02" db="EMBL/GenBank/DDBJ databases">
        <title>Complete genome sequence of Pseudomonas sp. SNU WT1 isolated from rainbow trout.</title>
        <authorList>
            <person name="Oh W.T."/>
            <person name="Park S.C."/>
        </authorList>
    </citation>
    <scope>NUCLEOTIDE SEQUENCE [LARGE SCALE GENOMIC DNA]</scope>
    <source>
        <strain evidence="5 6">SNU WT1</strain>
    </source>
</reference>
<dbReference type="InterPro" id="IPR036736">
    <property type="entry name" value="ACP-like_sf"/>
</dbReference>
<dbReference type="OrthoDB" id="9757559at2"/>
<dbReference type="InterPro" id="IPR020806">
    <property type="entry name" value="PKS_PP-bd"/>
</dbReference>
<dbReference type="EMBL" id="CP035952">
    <property type="protein sequence ID" value="QBF26727.1"/>
    <property type="molecule type" value="Genomic_DNA"/>
</dbReference>
<dbReference type="PANTHER" id="PTHR45527">
    <property type="entry name" value="NONRIBOSOMAL PEPTIDE SYNTHETASE"/>
    <property type="match status" value="1"/>
</dbReference>
<dbReference type="InterPro" id="IPR001242">
    <property type="entry name" value="Condensation_dom"/>
</dbReference>
<dbReference type="GO" id="GO:0044550">
    <property type="term" value="P:secondary metabolite biosynthetic process"/>
    <property type="evidence" value="ECO:0007669"/>
    <property type="project" value="TreeGrafter"/>
</dbReference>
<dbReference type="InterPro" id="IPR010071">
    <property type="entry name" value="AA_adenyl_dom"/>
</dbReference>
<dbReference type="PROSITE" id="PS00012">
    <property type="entry name" value="PHOSPHOPANTETHEINE"/>
    <property type="match status" value="2"/>
</dbReference>
<keyword evidence="2" id="KW-0596">Phosphopantetheine</keyword>
<evidence type="ECO:0000313" key="6">
    <source>
        <dbReference type="Proteomes" id="UP000291130"/>
    </source>
</evidence>
<dbReference type="Gene3D" id="3.30.559.10">
    <property type="entry name" value="Chloramphenicol acetyltransferase-like domain"/>
    <property type="match status" value="2"/>
</dbReference>
<dbReference type="CDD" id="cd05930">
    <property type="entry name" value="A_NRPS"/>
    <property type="match status" value="1"/>
</dbReference>
<dbReference type="InterPro" id="IPR045851">
    <property type="entry name" value="AMP-bd_C_sf"/>
</dbReference>
<dbReference type="FunFam" id="1.10.1200.10:FF:000005">
    <property type="entry name" value="Nonribosomal peptide synthetase 1"/>
    <property type="match status" value="2"/>
</dbReference>
<dbReference type="InterPro" id="IPR009081">
    <property type="entry name" value="PP-bd_ACP"/>
</dbReference>
<dbReference type="Pfam" id="PF00550">
    <property type="entry name" value="PP-binding"/>
    <property type="match status" value="2"/>
</dbReference>
<evidence type="ECO:0000256" key="2">
    <source>
        <dbReference type="ARBA" id="ARBA00022450"/>
    </source>
</evidence>
<sequence length="2120" mass="232153">MPAANTFALTAAQRDIWLDQISHGDSPRYNVGGYVDFDGDIDAGRLRQALVHLMGLHDSLRTVLVAQDEDSGVPRQCFSDGLAVDLSEHDLRAIPEPFAAAQALMKARLQRPYALDTAPLWGTMLIRIADRRYLFVLHTHHLILDGWGIDQMFKQTADCYRLLEQGQPLPDTAPSYRDFIDDDAHYQQSTRQARDRDYWLAKYKQLPDPLLAPRERGALIAAEPTAALELPFDAGLLTRMRQLAQDLQASAFHVLLAALHVCCARTWQRDEWVLGLPVRNRSNARFKATMGLFSQVSALHMDFGRSQSFAELVGAIGDTLKQDFRHQRFSLSDLNRALGAQREERSQLFELMLSYEEDDNDLRYGQTASHSVMICNGHGPTPLSIHLRGNSHSAKACLHLVYNHAWFSAEEVRALAERLLYVLEQGLQRPELSIAAFDVLTASEHARLQAWNATSVPAACQALIHRRIEAQAAAWPQAVAAFHNGQQLSYGELNRRADILARHLIALGSQPEQRVAVVARRGLDTLVGLLAVLKSGAAYVPIDPAQPLERLAYLLDDSAPQVVLTQSSLSERLPAHGRPQIELDRCDWNEALDSRPLSLAQSADSLAYVIYTSGSTGEPKGVMVEHRMLANLVDWSCTAFDLGPGRQQSCLAGFGFDAMAWEVWPALCSGATLHLAPVRDGAEDIEALLRWWRAQPLDVSFLPTPVAEHAFAQGELHPTLHTLLVGGDRLRRLGREQRYRVINNYGPTEATVVATAGQVQAGQPLHIGAPVANTRAYVLDGQRRLLPIGAVGELYIGGSGVARGYLNRPELTAERFLSDPHSEAANARMYRTGDLVCWNADGNLEYLGRNDDQVKIRGVRVELAEIEAALASHARVRECVVLLRDGQLQAWFIGDAAATPLELYEHLRQRLSAALLPGAYTRLTAWPLTANGKLDRRALPVADDAAKVRRVHEAPQGEIEQRLAVLWAELLKVERVGRRDHFFELGGHSLLAVQLIGRMRQQGLQADVQVLYGQSTLASLAAAVVVGEVAQVPANRVPSDCQQITPELLALTELDQAAIERIVAAVPGGAANVQEIYPLAPLQQGLLYHHVTDVRDPYQQQVLFAFADPQCLAAFAQALQRVIERHDILRTSLVWEDLEQPQQVVWRKAQLEVETWSQVAQTGDVGAQLRSDYDPQQRPLDLRRAPMMALVSAEDRQQGRWLGLLRFHHLVNDAVSIQVLLSELEAFMAGSGEQLPEPVAYRDYVALSGAAERQAGHQAFFREQLVGVEAPVPIPGLGGATVDEDQLHTCSERLDDALTATLRNLARQQGASLASLLHLAWAQVLGTLAVVDEVTVGTVLLGRAMAGKDADRAMGMFINSLPLRVNLAGQSVSQALAATHGRLAALLGHEDAPLILAQHCSGLPAGTPLFNSLINYRYGAVVQGQVLPGVTLVAASEVLSHGLVLTVDDQEQTLQLAVRAPRAIGAQRLLDALSTALRQLGQALAEGGHGALEALCSVPAAELQRLLHDFNSTEDRHSPLDQTLPALFEAQVRRTPQAIALQSEDASLDYQTLNAQANRLAHRLLSLGVGPDTRVAVCVERGVAMMVALLGVLKAGGAYVPLDPGYPAERLQFLLTDSAPQVLLVHSATRGLFEPSGLTLLDLDQDAWQVGADHDPQVPGLGPAQLAYVMYTSGSTGTPKGVMIEHRGLCNLMHWGSQICLPRPGDALLQRAPFTFDGSVWELFWPLTAGLRLVLARPDGHRDPAYLVQLIQARQVTLIKFVPALLHQFLEVPGVERCTSLTDIFCGGGELTLALLASVRQRLPKVRLHNVYGPTEATVDSTAWTLRADEPLPLQVPPIGRPIANTRLYVLDAHDRLVPLGAVGQLHIGGVGVARGYLGLPALQAQRFIASPFVDGDRLYRTGDLVRYREDGQLDFLGRNDFQVKLRGLRVELGEIEAWLVAHPAISQCVVLMREERLVAYFTCREGAHAPALEVLRNHLLARMPEYMVPSAYVALAQLPLSANGKVDRQALPAPGAEAVISRSYQAPQGELETALADIWTQVLKIEQVGRDDNFFELGGHSLLAVNLVARMRQAGLHVDARTLFSQPTLAGLAASTQRQPLQVAIPETTIPSLGTRRRL</sequence>
<dbReference type="InterPro" id="IPR020845">
    <property type="entry name" value="AMP-binding_CS"/>
</dbReference>
<organism evidence="5 6">
    <name type="scientific">Pseudomonas tructae</name>
    <dbReference type="NCBI Taxonomy" id="2518644"/>
    <lineage>
        <taxon>Bacteria</taxon>
        <taxon>Pseudomonadati</taxon>
        <taxon>Pseudomonadota</taxon>
        <taxon>Gammaproteobacteria</taxon>
        <taxon>Pseudomonadales</taxon>
        <taxon>Pseudomonadaceae</taxon>
        <taxon>Pseudomonas</taxon>
    </lineage>
</organism>
<dbReference type="InterPro" id="IPR025110">
    <property type="entry name" value="AMP-bd_C"/>
</dbReference>
<evidence type="ECO:0000313" key="5">
    <source>
        <dbReference type="EMBL" id="QBF26727.1"/>
    </source>
</evidence>
<evidence type="ECO:0000259" key="4">
    <source>
        <dbReference type="PROSITE" id="PS50075"/>
    </source>
</evidence>
<dbReference type="Pfam" id="PF00668">
    <property type="entry name" value="Condensation"/>
    <property type="match status" value="2"/>
</dbReference>
<comment type="cofactor">
    <cofactor evidence="1">
        <name>pantetheine 4'-phosphate</name>
        <dbReference type="ChEBI" id="CHEBI:47942"/>
    </cofactor>
</comment>
<dbReference type="Gene3D" id="1.10.1200.10">
    <property type="entry name" value="ACP-like"/>
    <property type="match status" value="2"/>
</dbReference>
<dbReference type="SMART" id="SM00823">
    <property type="entry name" value="PKS_PP"/>
    <property type="match status" value="2"/>
</dbReference>